<dbReference type="EMBL" id="QRIC01000022">
    <property type="protein sequence ID" value="RHG24681.1"/>
    <property type="molecule type" value="Genomic_DNA"/>
</dbReference>
<organism evidence="1 2">
    <name type="scientific">Dorea longicatena</name>
    <dbReference type="NCBI Taxonomy" id="88431"/>
    <lineage>
        <taxon>Bacteria</taxon>
        <taxon>Bacillati</taxon>
        <taxon>Bacillota</taxon>
        <taxon>Clostridia</taxon>
        <taxon>Lachnospirales</taxon>
        <taxon>Lachnospiraceae</taxon>
        <taxon>Dorea</taxon>
    </lineage>
</organism>
<accession>A0A414STG3</accession>
<dbReference type="Proteomes" id="UP000284095">
    <property type="component" value="Unassembled WGS sequence"/>
</dbReference>
<evidence type="ECO:0000313" key="1">
    <source>
        <dbReference type="EMBL" id="RHG24681.1"/>
    </source>
</evidence>
<protein>
    <submittedName>
        <fullName evidence="1">Uncharacterized protein</fullName>
    </submittedName>
</protein>
<sequence length="105" mass="11839">MDTITSKQLYNLITSGKMDITLITSRYFNMVDMVDVIEKENFMTDLEKSTHAGHFDIIEWKCNVNTKGTVILTADLHDSIAGEYIEVLGTVSDGMSIEQFQKELG</sequence>
<dbReference type="RefSeq" id="WP_118225173.1">
    <property type="nucleotide sequence ID" value="NZ_QRIC01000022.1"/>
</dbReference>
<name>A0A414STG3_9FIRM</name>
<dbReference type="AlphaFoldDB" id="A0A414STG3"/>
<keyword evidence="2" id="KW-1185">Reference proteome</keyword>
<proteinExistence type="predicted"/>
<gene>
    <name evidence="1" type="ORF">DW265_09945</name>
</gene>
<comment type="caution">
    <text evidence="1">The sequence shown here is derived from an EMBL/GenBank/DDBJ whole genome shotgun (WGS) entry which is preliminary data.</text>
</comment>
<evidence type="ECO:0000313" key="2">
    <source>
        <dbReference type="Proteomes" id="UP000284095"/>
    </source>
</evidence>
<reference evidence="1 2" key="1">
    <citation type="submission" date="2018-08" db="EMBL/GenBank/DDBJ databases">
        <title>A genome reference for cultivated species of the human gut microbiota.</title>
        <authorList>
            <person name="Zou Y."/>
            <person name="Xue W."/>
            <person name="Luo G."/>
        </authorList>
    </citation>
    <scope>NUCLEOTIDE SEQUENCE [LARGE SCALE GENOMIC DNA]</scope>
    <source>
        <strain evidence="1 2">AM22-22</strain>
    </source>
</reference>